<reference evidence="2" key="1">
    <citation type="submission" date="2019-06" db="EMBL/GenBank/DDBJ databases">
        <authorList>
            <person name="Le Quere A."/>
            <person name="Colella S."/>
        </authorList>
    </citation>
    <scope>NUCLEOTIDE SEQUENCE</scope>
    <source>
        <strain evidence="2">EmedicaeMD41</strain>
    </source>
</reference>
<proteinExistence type="predicted"/>
<feature type="region of interest" description="Disordered" evidence="1">
    <location>
        <begin position="42"/>
        <end position="64"/>
    </location>
</feature>
<sequence>MITLIRRHGSAGRHISIVIAFLYSNTLAPSQAGQLVSRVVQNDERPGSNLRPATNTQCGHHVSS</sequence>
<dbReference type="Proteomes" id="UP000507954">
    <property type="component" value="Unassembled WGS sequence"/>
</dbReference>
<feature type="compositionally biased region" description="Polar residues" evidence="1">
    <location>
        <begin position="51"/>
        <end position="64"/>
    </location>
</feature>
<accession>A0A508X8Q8</accession>
<evidence type="ECO:0000256" key="1">
    <source>
        <dbReference type="SAM" id="MobiDB-lite"/>
    </source>
</evidence>
<gene>
    <name evidence="2" type="ORF">EMEDMD4_600016</name>
</gene>
<dbReference type="AlphaFoldDB" id="A0A508X8Q8"/>
<evidence type="ECO:0000313" key="2">
    <source>
        <dbReference type="EMBL" id="VTZ64470.1"/>
    </source>
</evidence>
<name>A0A508X8Q8_9HYPH</name>
<dbReference type="EMBL" id="CABFNB010000129">
    <property type="protein sequence ID" value="VTZ64470.1"/>
    <property type="molecule type" value="Genomic_DNA"/>
</dbReference>
<protein>
    <submittedName>
        <fullName evidence="2">Uncharacterized protein</fullName>
    </submittedName>
</protein>
<organism evidence="2">
    <name type="scientific">Sinorhizobium medicae</name>
    <dbReference type="NCBI Taxonomy" id="110321"/>
    <lineage>
        <taxon>Bacteria</taxon>
        <taxon>Pseudomonadati</taxon>
        <taxon>Pseudomonadota</taxon>
        <taxon>Alphaproteobacteria</taxon>
        <taxon>Hyphomicrobiales</taxon>
        <taxon>Rhizobiaceae</taxon>
        <taxon>Sinorhizobium/Ensifer group</taxon>
        <taxon>Sinorhizobium</taxon>
    </lineage>
</organism>